<comment type="caution">
    <text evidence="7">Lacks conserved residue(s) required for the propagation of feature annotation.</text>
</comment>
<dbReference type="OMA" id="FKWGFNI"/>
<sequence length="553" mass="60016">MLFAPPNFSETRELFWIIYILILIPKFFAKVMSVRELFPFFKWGFNIRRSNFLVPILSNNVIVTGEEAVQYEKPLPYKDLPPQIQRNLEQKEYIIQNDNNNKNNNISTSPNLESTSTIPQITPESTPTLKSTKVPTKELSNLEILEKVEKGEILAYKLESELGDCTRAVEIRRLLLEKQLQKKLETLPYQQYDFGKVQGQCCENVIGYVPIPVGAAGPILLNGQMVTIPMATTEGCLVASTHRGCKAISESGGSRCSITSRGMTRAPVVRFSDIVKAAEFVNWINSPENYGTLKEVFDSTSRFARLSNIKCTVAGRSVYIRFKCDTGDAMGMNMVSKGVEAVLDLLKSLFDDMALLSVSGNMCTDKKPSSINWIEGRGRSVVCEALITGDVVQKVLKTSVQALVDLNIAKNLVGSAMAGSIGGFNAHASNIVTAVFLATGQDCAQNVESSNCITQMEACNDGQDLYMTVTMPSIEVGTVGGGTSLPAQASCLDIIGVRGSIAGKPGANADQLAKTICAAVMAGELSLMAALSAGHLMKSHLQLNRAKSPPSTN</sequence>
<comment type="catalytic activity">
    <reaction evidence="7">
        <text>(R)-mevalonate + 2 NADP(+) + CoA = (3S)-3-hydroxy-3-methylglutaryl-CoA + 2 NADPH + 2 H(+)</text>
        <dbReference type="Rhea" id="RHEA:15989"/>
        <dbReference type="ChEBI" id="CHEBI:15378"/>
        <dbReference type="ChEBI" id="CHEBI:36464"/>
        <dbReference type="ChEBI" id="CHEBI:43074"/>
        <dbReference type="ChEBI" id="CHEBI:57287"/>
        <dbReference type="ChEBI" id="CHEBI:57783"/>
        <dbReference type="ChEBI" id="CHEBI:58349"/>
        <dbReference type="EC" id="1.1.1.34"/>
    </reaction>
</comment>
<keyword evidence="7" id="KW-0812">Transmembrane</keyword>
<keyword evidence="5 7" id="KW-0472">Membrane</keyword>
<dbReference type="PROSITE" id="PS01192">
    <property type="entry name" value="HMG_COA_REDUCTASE_3"/>
    <property type="match status" value="1"/>
</dbReference>
<keyword evidence="10" id="KW-1185">Reference proteome</keyword>
<evidence type="ECO:0000256" key="4">
    <source>
        <dbReference type="ARBA" id="ARBA00023002"/>
    </source>
</evidence>
<dbReference type="InterPro" id="IPR002202">
    <property type="entry name" value="HMG_CoA_Rdtase"/>
</dbReference>
<dbReference type="GO" id="GO:0008299">
    <property type="term" value="P:isoprenoid biosynthetic process"/>
    <property type="evidence" value="ECO:0000318"/>
    <property type="project" value="GO_Central"/>
</dbReference>
<evidence type="ECO:0000256" key="2">
    <source>
        <dbReference type="ARBA" id="ARBA00007661"/>
    </source>
</evidence>
<evidence type="ECO:0000256" key="8">
    <source>
        <dbReference type="SAM" id="MobiDB-lite"/>
    </source>
</evidence>
<keyword evidence="7" id="KW-1133">Transmembrane helix</keyword>
<dbReference type="GeneID" id="10508961"/>
<dbReference type="InterPro" id="IPR023282">
    <property type="entry name" value="HMG_CoA_Rdtase_N"/>
</dbReference>
<dbReference type="OrthoDB" id="310654at2759"/>
<dbReference type="Proteomes" id="UP000001064">
    <property type="component" value="Unassembled WGS sequence"/>
</dbReference>
<dbReference type="AlphaFoldDB" id="F0ZUD9"/>
<dbReference type="InterPro" id="IPR009023">
    <property type="entry name" value="HMG_CoA_Rdtase_NAD(P)-bd_sf"/>
</dbReference>
<feature type="transmembrane region" description="Helical" evidence="7">
    <location>
        <begin position="14"/>
        <end position="32"/>
    </location>
</feature>
<dbReference type="PANTHER" id="PTHR10572:SF52">
    <property type="entry name" value="3-HYDROXY-3-METHYLGLUTARYL-COENZYME A REDUCTASE 1"/>
    <property type="match status" value="1"/>
</dbReference>
<evidence type="ECO:0000256" key="3">
    <source>
        <dbReference type="ARBA" id="ARBA00022857"/>
    </source>
</evidence>
<comment type="pathway">
    <text evidence="7">Metabolic intermediate biosynthesis; (R)-mevalonate biosynthesis; (R)-mevalonate from acetyl-CoA: step 3/3.</text>
</comment>
<dbReference type="PRINTS" id="PR00071">
    <property type="entry name" value="HMGCOARDTASE"/>
</dbReference>
<dbReference type="FunFam" id="3.90.770.10:FF:000001">
    <property type="entry name" value="3-hydroxy-3-methylglutaryl coenzyme A reductase"/>
    <property type="match status" value="1"/>
</dbReference>
<proteinExistence type="inferred from homology"/>
<dbReference type="FunFam" id="3.30.70.420:FF:000001">
    <property type="entry name" value="3-hydroxy-3-methylglutaryl coenzyme A reductase"/>
    <property type="match status" value="1"/>
</dbReference>
<comment type="subcellular location">
    <subcellularLocation>
        <location evidence="7">Endoplasmic reticulum membrane</location>
        <topology evidence="7">Multi-pass membrane protein</topology>
    </subcellularLocation>
    <subcellularLocation>
        <location evidence="1">Membrane</location>
    </subcellularLocation>
</comment>
<dbReference type="CDD" id="cd00643">
    <property type="entry name" value="HMG-CoA_reductase_classI"/>
    <property type="match status" value="1"/>
</dbReference>
<protein>
    <recommendedName>
        <fullName evidence="7">3-hydroxy-3-methylglutaryl coenzyme A reductase</fullName>
        <shortName evidence="7">HMG-CoA reductase</shortName>
        <ecNumber evidence="7">1.1.1.34</ecNumber>
    </recommendedName>
</protein>
<dbReference type="FunFam" id="1.10.3270.10:FF:000003">
    <property type="entry name" value="3-hydroxy-3-methylglutaryl coenzyme A reductase"/>
    <property type="match status" value="1"/>
</dbReference>
<dbReference type="GO" id="GO:0005778">
    <property type="term" value="C:peroxisomal membrane"/>
    <property type="evidence" value="ECO:0000318"/>
    <property type="project" value="GO_Central"/>
</dbReference>
<evidence type="ECO:0000313" key="10">
    <source>
        <dbReference type="Proteomes" id="UP000001064"/>
    </source>
</evidence>
<dbReference type="GO" id="GO:0004420">
    <property type="term" value="F:hydroxymethylglutaryl-CoA reductase (NADPH) activity"/>
    <property type="evidence" value="ECO:0000318"/>
    <property type="project" value="GO_Central"/>
</dbReference>
<reference evidence="10" key="1">
    <citation type="journal article" date="2011" name="Genome Biol.">
        <title>Comparative genomics of the social amoebae Dictyostelium discoideum and Dictyostelium purpureum.</title>
        <authorList>
            <consortium name="US DOE Joint Genome Institute (JGI-PGF)"/>
            <person name="Sucgang R."/>
            <person name="Kuo A."/>
            <person name="Tian X."/>
            <person name="Salerno W."/>
            <person name="Parikh A."/>
            <person name="Feasley C.L."/>
            <person name="Dalin E."/>
            <person name="Tu H."/>
            <person name="Huang E."/>
            <person name="Barry K."/>
            <person name="Lindquist E."/>
            <person name="Shapiro H."/>
            <person name="Bruce D."/>
            <person name="Schmutz J."/>
            <person name="Salamov A."/>
            <person name="Fey P."/>
            <person name="Gaudet P."/>
            <person name="Anjard C."/>
            <person name="Babu M.M."/>
            <person name="Basu S."/>
            <person name="Bushmanova Y."/>
            <person name="van der Wel H."/>
            <person name="Katoh-Kurasawa M."/>
            <person name="Dinh C."/>
            <person name="Coutinho P.M."/>
            <person name="Saito T."/>
            <person name="Elias M."/>
            <person name="Schaap P."/>
            <person name="Kay R.R."/>
            <person name="Henrissat B."/>
            <person name="Eichinger L."/>
            <person name="Rivero F."/>
            <person name="Putnam N.H."/>
            <person name="West C.M."/>
            <person name="Loomis W.F."/>
            <person name="Chisholm R.L."/>
            <person name="Shaulsky G."/>
            <person name="Strassmann J.E."/>
            <person name="Queller D.C."/>
            <person name="Kuspa A."/>
            <person name="Grigoriev I.V."/>
        </authorList>
    </citation>
    <scope>NUCLEOTIDE SEQUENCE [LARGE SCALE GENOMIC DNA]</scope>
    <source>
        <strain evidence="10">QSDP1</strain>
    </source>
</reference>
<evidence type="ECO:0000313" key="9">
    <source>
        <dbReference type="EMBL" id="EGC32461.1"/>
    </source>
</evidence>
<keyword evidence="3 7" id="KW-0521">NADP</keyword>
<evidence type="ECO:0000256" key="5">
    <source>
        <dbReference type="ARBA" id="ARBA00023136"/>
    </source>
</evidence>
<dbReference type="Gene3D" id="1.10.3270.10">
    <property type="entry name" value="HMGR, N-terminal domain"/>
    <property type="match status" value="1"/>
</dbReference>
<dbReference type="PROSITE" id="PS00066">
    <property type="entry name" value="HMG_COA_REDUCTASE_1"/>
    <property type="match status" value="1"/>
</dbReference>
<dbReference type="UniPathway" id="UPA00058">
    <property type="reaction ID" value="UER00103"/>
</dbReference>
<name>F0ZUD9_DICPU</name>
<comment type="function">
    <text evidence="6">This transmembrane glycoprotein is involved in the control of cholesterol biosynthesis. It is the rate-limiting enzyme of the sterol biosynthesis.</text>
</comment>
<dbReference type="Gene3D" id="3.90.770.10">
    <property type="entry name" value="3-hydroxy-3-methylglutaryl-coenzyme A Reductase, Chain A, domain 2"/>
    <property type="match status" value="1"/>
</dbReference>
<comment type="similarity">
    <text evidence="2 7">Belongs to the HMG-CoA reductase family.</text>
</comment>
<dbReference type="GO" id="GO:0016126">
    <property type="term" value="P:sterol biosynthetic process"/>
    <property type="evidence" value="ECO:0000318"/>
    <property type="project" value="GO_Central"/>
</dbReference>
<keyword evidence="7" id="KW-0256">Endoplasmic reticulum</keyword>
<dbReference type="PROSITE" id="PS50065">
    <property type="entry name" value="HMG_COA_REDUCTASE_4"/>
    <property type="match status" value="1"/>
</dbReference>
<dbReference type="InterPro" id="IPR009029">
    <property type="entry name" value="HMG_CoA_Rdtase_sub-bd_dom_sf"/>
</dbReference>
<keyword evidence="4 7" id="KW-0560">Oxidoreductase</keyword>
<dbReference type="PROSITE" id="PS00318">
    <property type="entry name" value="HMG_COA_REDUCTASE_2"/>
    <property type="match status" value="1"/>
</dbReference>
<dbReference type="EMBL" id="GL871192">
    <property type="protein sequence ID" value="EGC32461.1"/>
    <property type="molecule type" value="Genomic_DNA"/>
</dbReference>
<dbReference type="STRING" id="5786.F0ZUD9"/>
<dbReference type="InterPro" id="IPR023076">
    <property type="entry name" value="HMG_CoA_Rdtase_CS"/>
</dbReference>
<organism evidence="9 10">
    <name type="scientific">Dictyostelium purpureum</name>
    <name type="common">Slime mold</name>
    <dbReference type="NCBI Taxonomy" id="5786"/>
    <lineage>
        <taxon>Eukaryota</taxon>
        <taxon>Amoebozoa</taxon>
        <taxon>Evosea</taxon>
        <taxon>Eumycetozoa</taxon>
        <taxon>Dictyostelia</taxon>
        <taxon>Dictyosteliales</taxon>
        <taxon>Dictyosteliaceae</taxon>
        <taxon>Dictyostelium</taxon>
    </lineage>
</organism>
<feature type="region of interest" description="Disordered" evidence="8">
    <location>
        <begin position="110"/>
        <end position="131"/>
    </location>
</feature>
<dbReference type="KEGG" id="dpp:DICPUDRAFT_38386"/>
<dbReference type="Pfam" id="PF00368">
    <property type="entry name" value="HMG-CoA_red"/>
    <property type="match status" value="1"/>
</dbReference>
<dbReference type="Gene3D" id="3.30.70.420">
    <property type="entry name" value="Hydroxymethylglutaryl-CoA reductase, class I/II, NAD/NADP-binding domain"/>
    <property type="match status" value="1"/>
</dbReference>
<dbReference type="SUPFAM" id="SSF55035">
    <property type="entry name" value="NAD-binding domain of HMG-CoA reductase"/>
    <property type="match status" value="1"/>
</dbReference>
<dbReference type="VEuPathDB" id="AmoebaDB:DICPUDRAFT_38386"/>
<dbReference type="GO" id="GO:0015936">
    <property type="term" value="P:coenzyme A metabolic process"/>
    <property type="evidence" value="ECO:0007669"/>
    <property type="project" value="InterPro"/>
</dbReference>
<gene>
    <name evidence="9" type="ORF">DICPUDRAFT_38386</name>
</gene>
<dbReference type="eggNOG" id="KOG2480">
    <property type="taxonomic scope" value="Eukaryota"/>
</dbReference>
<dbReference type="SUPFAM" id="SSF56542">
    <property type="entry name" value="Substrate-binding domain of HMG-CoA reductase"/>
    <property type="match status" value="1"/>
</dbReference>
<dbReference type="PANTHER" id="PTHR10572">
    <property type="entry name" value="3-HYDROXY-3-METHYLGLUTARYL-COENZYME A REDUCTASE"/>
    <property type="match status" value="1"/>
</dbReference>
<dbReference type="InterPro" id="IPR004554">
    <property type="entry name" value="HMG_CoA_Rdtase_eu_arc"/>
</dbReference>
<dbReference type="NCBIfam" id="TIGR00533">
    <property type="entry name" value="HMG_CoA_R_NADP"/>
    <property type="match status" value="1"/>
</dbReference>
<accession>F0ZUD9</accession>
<dbReference type="InParanoid" id="F0ZUD9"/>
<dbReference type="RefSeq" id="XP_003291033.1">
    <property type="nucleotide sequence ID" value="XM_003290985.1"/>
</dbReference>
<evidence type="ECO:0000256" key="1">
    <source>
        <dbReference type="ARBA" id="ARBA00004370"/>
    </source>
</evidence>
<dbReference type="EC" id="1.1.1.34" evidence="7"/>
<dbReference type="GO" id="GO:0005789">
    <property type="term" value="C:endoplasmic reticulum membrane"/>
    <property type="evidence" value="ECO:0000318"/>
    <property type="project" value="GO_Central"/>
</dbReference>
<evidence type="ECO:0000256" key="7">
    <source>
        <dbReference type="RuleBase" id="RU361219"/>
    </source>
</evidence>
<evidence type="ECO:0000256" key="6">
    <source>
        <dbReference type="ARBA" id="ARBA00056486"/>
    </source>
</evidence>
<dbReference type="InterPro" id="IPR023074">
    <property type="entry name" value="HMG_CoA_Rdtase_cat_sf"/>
</dbReference>
<dbReference type="FunCoup" id="F0ZUD9">
    <property type="interactions" value="17"/>
</dbReference>